<evidence type="ECO:0008006" key="4">
    <source>
        <dbReference type="Google" id="ProtNLM"/>
    </source>
</evidence>
<name>A0ABV2T122_9BACT</name>
<dbReference type="Proteomes" id="UP001549749">
    <property type="component" value="Unassembled WGS sequence"/>
</dbReference>
<sequence>MKTYQYSEINPVKGILFALAYLAVAAVITLYISGGVDHLADTVNNFGSIKGLGFLAGIIYIVPIFFLIKFIYPKVTISTDKNQLTITRKRQPGISIAYNDITSAVLNAEKINTLTLYGKANEILFKVHPFNNPQILKEIVRDIITQGVFKQTMEQKKLFKGTYEVISYKRS</sequence>
<keyword evidence="1" id="KW-0472">Membrane</keyword>
<feature type="transmembrane region" description="Helical" evidence="1">
    <location>
        <begin position="12"/>
        <end position="32"/>
    </location>
</feature>
<evidence type="ECO:0000256" key="1">
    <source>
        <dbReference type="SAM" id="Phobius"/>
    </source>
</evidence>
<proteinExistence type="predicted"/>
<evidence type="ECO:0000313" key="3">
    <source>
        <dbReference type="Proteomes" id="UP001549749"/>
    </source>
</evidence>
<keyword evidence="1" id="KW-1133">Transmembrane helix</keyword>
<feature type="transmembrane region" description="Helical" evidence="1">
    <location>
        <begin position="52"/>
        <end position="72"/>
    </location>
</feature>
<protein>
    <recommendedName>
        <fullName evidence="4">PH (Pleckstrin Homology) domain-containing protein</fullName>
    </recommendedName>
</protein>
<keyword evidence="1" id="KW-0812">Transmembrane</keyword>
<reference evidence="2 3" key="1">
    <citation type="submission" date="2024-06" db="EMBL/GenBank/DDBJ databases">
        <title>Chitinophaga defluvii sp. nov., isolated from municipal sewage.</title>
        <authorList>
            <person name="Zhang L."/>
        </authorList>
    </citation>
    <scope>NUCLEOTIDE SEQUENCE [LARGE SCALE GENOMIC DNA]</scope>
    <source>
        <strain evidence="2 3">H8</strain>
    </source>
</reference>
<gene>
    <name evidence="2" type="ORF">ABR189_05055</name>
</gene>
<comment type="caution">
    <text evidence="2">The sequence shown here is derived from an EMBL/GenBank/DDBJ whole genome shotgun (WGS) entry which is preliminary data.</text>
</comment>
<dbReference type="EMBL" id="JBEXAC010000001">
    <property type="protein sequence ID" value="MET6996720.1"/>
    <property type="molecule type" value="Genomic_DNA"/>
</dbReference>
<organism evidence="2 3">
    <name type="scientific">Chitinophaga defluvii</name>
    <dbReference type="NCBI Taxonomy" id="3163343"/>
    <lineage>
        <taxon>Bacteria</taxon>
        <taxon>Pseudomonadati</taxon>
        <taxon>Bacteroidota</taxon>
        <taxon>Chitinophagia</taxon>
        <taxon>Chitinophagales</taxon>
        <taxon>Chitinophagaceae</taxon>
        <taxon>Chitinophaga</taxon>
    </lineage>
</organism>
<evidence type="ECO:0000313" key="2">
    <source>
        <dbReference type="EMBL" id="MET6996720.1"/>
    </source>
</evidence>
<dbReference type="RefSeq" id="WP_354659361.1">
    <property type="nucleotide sequence ID" value="NZ_JBEXAC010000001.1"/>
</dbReference>
<keyword evidence="3" id="KW-1185">Reference proteome</keyword>
<accession>A0ABV2T122</accession>